<dbReference type="InterPro" id="IPR002878">
    <property type="entry name" value="ChsH2_C"/>
</dbReference>
<dbReference type="EMBL" id="JAVRIC010000002">
    <property type="protein sequence ID" value="MDT0496145.1"/>
    <property type="molecule type" value="Genomic_DNA"/>
</dbReference>
<feature type="domain" description="ChsH2 C-terminal OB-fold" evidence="1">
    <location>
        <begin position="54"/>
        <end position="117"/>
    </location>
</feature>
<sequence length="141" mass="15815">MYDKPLPVIDPESAPYWTALRDGRLLLRHCRDCGRHHHYPRELCPHCGSDSLDWEAARGTGTIYSYTIARRPAGPAFKPDTPYVVAIIELDEGARLMSNLVTSDVEAVRIGQRVDLYTDAVTPEVTLPRFRIQGAGRHDAT</sequence>
<protein>
    <submittedName>
        <fullName evidence="3">Zn-ribbon domain-containing OB-fold protein</fullName>
    </submittedName>
</protein>
<proteinExistence type="predicted"/>
<evidence type="ECO:0000259" key="1">
    <source>
        <dbReference type="Pfam" id="PF01796"/>
    </source>
</evidence>
<dbReference type="Pfam" id="PF01796">
    <property type="entry name" value="OB_ChsH2_C"/>
    <property type="match status" value="1"/>
</dbReference>
<dbReference type="RefSeq" id="WP_311363536.1">
    <property type="nucleotide sequence ID" value="NZ_JAVRIC010000002.1"/>
</dbReference>
<evidence type="ECO:0000259" key="2">
    <source>
        <dbReference type="Pfam" id="PF12172"/>
    </source>
</evidence>
<gene>
    <name evidence="3" type="ORF">RM530_02030</name>
</gene>
<dbReference type="PANTHER" id="PTHR34075">
    <property type="entry name" value="BLR3430 PROTEIN"/>
    <property type="match status" value="1"/>
</dbReference>
<dbReference type="InterPro" id="IPR022002">
    <property type="entry name" value="ChsH2_Znr"/>
</dbReference>
<dbReference type="InterPro" id="IPR052513">
    <property type="entry name" value="Thioester_dehydratase-like"/>
</dbReference>
<dbReference type="PANTHER" id="PTHR34075:SF5">
    <property type="entry name" value="BLR3430 PROTEIN"/>
    <property type="match status" value="1"/>
</dbReference>
<evidence type="ECO:0000313" key="4">
    <source>
        <dbReference type="Proteomes" id="UP001254608"/>
    </source>
</evidence>
<evidence type="ECO:0000313" key="3">
    <source>
        <dbReference type="EMBL" id="MDT0496145.1"/>
    </source>
</evidence>
<dbReference type="Gene3D" id="6.10.30.10">
    <property type="match status" value="1"/>
</dbReference>
<dbReference type="Proteomes" id="UP001254608">
    <property type="component" value="Unassembled WGS sequence"/>
</dbReference>
<comment type="caution">
    <text evidence="3">The sequence shown here is derived from an EMBL/GenBank/DDBJ whole genome shotgun (WGS) entry which is preliminary data.</text>
</comment>
<dbReference type="Pfam" id="PF12172">
    <property type="entry name" value="zf-ChsH2"/>
    <property type="match status" value="1"/>
</dbReference>
<dbReference type="InterPro" id="IPR012340">
    <property type="entry name" value="NA-bd_OB-fold"/>
</dbReference>
<organism evidence="3 4">
    <name type="scientific">Banduia mediterranea</name>
    <dbReference type="NCBI Taxonomy" id="3075609"/>
    <lineage>
        <taxon>Bacteria</taxon>
        <taxon>Pseudomonadati</taxon>
        <taxon>Pseudomonadota</taxon>
        <taxon>Gammaproteobacteria</taxon>
        <taxon>Nevskiales</taxon>
        <taxon>Algiphilaceae</taxon>
        <taxon>Banduia</taxon>
    </lineage>
</organism>
<dbReference type="SUPFAM" id="SSF50249">
    <property type="entry name" value="Nucleic acid-binding proteins"/>
    <property type="match status" value="1"/>
</dbReference>
<accession>A0ABU2WE46</accession>
<reference evidence="3 4" key="1">
    <citation type="submission" date="2023-09" db="EMBL/GenBank/DDBJ databases">
        <authorList>
            <person name="Rey-Velasco X."/>
        </authorList>
    </citation>
    <scope>NUCLEOTIDE SEQUENCE [LARGE SCALE GENOMIC DNA]</scope>
    <source>
        <strain evidence="3 4">W345</strain>
    </source>
</reference>
<name>A0ABU2WE46_9GAMM</name>
<feature type="domain" description="ChsH2 rubredoxin-like zinc ribbon" evidence="2">
    <location>
        <begin position="17"/>
        <end position="53"/>
    </location>
</feature>
<keyword evidence="4" id="KW-1185">Reference proteome</keyword>